<keyword evidence="3" id="KW-0862">Zinc</keyword>
<evidence type="ECO:0000259" key="4">
    <source>
        <dbReference type="PROSITE" id="PS50305"/>
    </source>
</evidence>
<accession>A0A835GGE1</accession>
<dbReference type="InterPro" id="IPR026590">
    <property type="entry name" value="Ssirtuin_cat_dom"/>
</dbReference>
<dbReference type="GO" id="GO:0046872">
    <property type="term" value="F:metal ion binding"/>
    <property type="evidence" value="ECO:0007669"/>
    <property type="project" value="UniProtKB-KW"/>
</dbReference>
<dbReference type="GO" id="GO:0017136">
    <property type="term" value="F:histone deacetylase activity, NAD-dependent"/>
    <property type="evidence" value="ECO:0007669"/>
    <property type="project" value="TreeGrafter"/>
</dbReference>
<evidence type="ECO:0000256" key="3">
    <source>
        <dbReference type="PROSITE-ProRule" id="PRU00236"/>
    </source>
</evidence>
<dbReference type="PANTHER" id="PTHR11085:SF10">
    <property type="entry name" value="NAD-DEPENDENT PROTEIN DEACYLASE SIRTUIN-5, MITOCHONDRIAL-RELATED"/>
    <property type="match status" value="1"/>
</dbReference>
<dbReference type="Gene3D" id="3.40.50.1220">
    <property type="entry name" value="TPP-binding domain"/>
    <property type="match status" value="2"/>
</dbReference>
<dbReference type="AlphaFoldDB" id="A0A835GGE1"/>
<dbReference type="Pfam" id="PF02146">
    <property type="entry name" value="SIR2"/>
    <property type="match status" value="2"/>
</dbReference>
<feature type="domain" description="Deacetylase sirtuin-type" evidence="4">
    <location>
        <begin position="23"/>
        <end position="239"/>
    </location>
</feature>
<evidence type="ECO:0000256" key="1">
    <source>
        <dbReference type="ARBA" id="ARBA00022679"/>
    </source>
</evidence>
<dbReference type="InterPro" id="IPR026591">
    <property type="entry name" value="Sirtuin_cat_small_dom_sf"/>
</dbReference>
<dbReference type="SUPFAM" id="SSF52467">
    <property type="entry name" value="DHS-like NAD/FAD-binding domain"/>
    <property type="match status" value="1"/>
</dbReference>
<comment type="caution">
    <text evidence="5">The sequence shown here is derived from an EMBL/GenBank/DDBJ whole genome shotgun (WGS) entry which is preliminary data.</text>
</comment>
<dbReference type="PROSITE" id="PS50305">
    <property type="entry name" value="SIRTUIN"/>
    <property type="match status" value="1"/>
</dbReference>
<evidence type="ECO:0000256" key="2">
    <source>
        <dbReference type="ARBA" id="ARBA00023027"/>
    </source>
</evidence>
<dbReference type="GO" id="GO:0005634">
    <property type="term" value="C:nucleus"/>
    <property type="evidence" value="ECO:0007669"/>
    <property type="project" value="TreeGrafter"/>
</dbReference>
<name>A0A835GGE1_SPOEX</name>
<dbReference type="EMBL" id="JACKWZ010000133">
    <property type="protein sequence ID" value="KAF9414451.1"/>
    <property type="molecule type" value="Genomic_DNA"/>
</dbReference>
<dbReference type="Proteomes" id="UP000648187">
    <property type="component" value="Unassembled WGS sequence"/>
</dbReference>
<dbReference type="InterPro" id="IPR003000">
    <property type="entry name" value="Sirtuin"/>
</dbReference>
<keyword evidence="2" id="KW-0520">NAD</keyword>
<dbReference type="PANTHER" id="PTHR11085">
    <property type="entry name" value="NAD-DEPENDENT PROTEIN DEACYLASE SIRTUIN-5, MITOCHONDRIAL-RELATED"/>
    <property type="match status" value="1"/>
</dbReference>
<comment type="caution">
    <text evidence="3">Lacks conserved residue(s) required for the propagation of feature annotation.</text>
</comment>
<protein>
    <recommendedName>
        <fullName evidence="4">Deacetylase sirtuin-type domain-containing protein</fullName>
    </recommendedName>
</protein>
<sequence length="239" mass="25757">MSISLLSTIRRTVVNSSFPKIMASRQSSDMPKFREALRSAKEIVVLSGAGISAESGIPTFRGAGGLWRTYEAASLATPGAFRSNPSLVWEFYHYRREVAAKAQPNAGLAGRGAPDLNVRGSDIPISALPHCQKPECGGLLRPHIVWFGENLEIAVLEKAKTAMSTCDVCLVVGTSSVVYPAAMFAPEAAARGAIVAEFNLEPTPATSEFPLLLPGTLWHYIARGFIRIKKKYTVHKISG</sequence>
<dbReference type="InterPro" id="IPR029035">
    <property type="entry name" value="DHS-like_NAD/FAD-binding_dom"/>
</dbReference>
<gene>
    <name evidence="5" type="ORF">HW555_007648</name>
</gene>
<dbReference type="Gene3D" id="3.30.1600.10">
    <property type="entry name" value="SIR2/SIRT2 'Small Domain"/>
    <property type="match status" value="1"/>
</dbReference>
<evidence type="ECO:0000313" key="5">
    <source>
        <dbReference type="EMBL" id="KAF9414451.1"/>
    </source>
</evidence>
<reference evidence="5" key="1">
    <citation type="submission" date="2020-08" db="EMBL/GenBank/DDBJ databases">
        <title>Spodoptera exigua strain:BAW_Kor-Di-RS1 Genome sequencing and assembly.</title>
        <authorList>
            <person name="Kim J."/>
            <person name="Nam H.Y."/>
            <person name="Kwon M."/>
            <person name="Choi J.H."/>
            <person name="Cho S.R."/>
            <person name="Kim G.-H."/>
        </authorList>
    </citation>
    <scope>NUCLEOTIDE SEQUENCE</scope>
    <source>
        <strain evidence="5">BAW_Kor-Di-RS1</strain>
        <tissue evidence="5">Whole-body</tissue>
    </source>
</reference>
<dbReference type="GO" id="GO:0070403">
    <property type="term" value="F:NAD+ binding"/>
    <property type="evidence" value="ECO:0007669"/>
    <property type="project" value="InterPro"/>
</dbReference>
<evidence type="ECO:0000313" key="6">
    <source>
        <dbReference type="Proteomes" id="UP000648187"/>
    </source>
</evidence>
<keyword evidence="1" id="KW-0808">Transferase</keyword>
<dbReference type="InterPro" id="IPR050134">
    <property type="entry name" value="NAD-dep_sirtuin_deacylases"/>
</dbReference>
<organism evidence="5 6">
    <name type="scientific">Spodoptera exigua</name>
    <name type="common">Beet armyworm</name>
    <name type="synonym">Noctua fulgens</name>
    <dbReference type="NCBI Taxonomy" id="7107"/>
    <lineage>
        <taxon>Eukaryota</taxon>
        <taxon>Metazoa</taxon>
        <taxon>Ecdysozoa</taxon>
        <taxon>Arthropoda</taxon>
        <taxon>Hexapoda</taxon>
        <taxon>Insecta</taxon>
        <taxon>Pterygota</taxon>
        <taxon>Neoptera</taxon>
        <taxon>Endopterygota</taxon>
        <taxon>Lepidoptera</taxon>
        <taxon>Glossata</taxon>
        <taxon>Ditrysia</taxon>
        <taxon>Noctuoidea</taxon>
        <taxon>Noctuidae</taxon>
        <taxon>Amphipyrinae</taxon>
        <taxon>Spodoptera</taxon>
    </lineage>
</organism>
<feature type="binding site" evidence="3">
    <location>
        <position position="136"/>
    </location>
    <ligand>
        <name>Zn(2+)</name>
        <dbReference type="ChEBI" id="CHEBI:29105"/>
    </ligand>
</feature>
<keyword evidence="3" id="KW-0479">Metal-binding</keyword>
<proteinExistence type="predicted"/>
<keyword evidence="6" id="KW-1185">Reference proteome</keyword>